<dbReference type="Proteomes" id="UP000286045">
    <property type="component" value="Unassembled WGS sequence"/>
</dbReference>
<organism evidence="2 3">
    <name type="scientific">Xylaria grammica</name>
    <dbReference type="NCBI Taxonomy" id="363999"/>
    <lineage>
        <taxon>Eukaryota</taxon>
        <taxon>Fungi</taxon>
        <taxon>Dikarya</taxon>
        <taxon>Ascomycota</taxon>
        <taxon>Pezizomycotina</taxon>
        <taxon>Sordariomycetes</taxon>
        <taxon>Xylariomycetidae</taxon>
        <taxon>Xylariales</taxon>
        <taxon>Xylariaceae</taxon>
        <taxon>Xylaria</taxon>
    </lineage>
</organism>
<feature type="compositionally biased region" description="Polar residues" evidence="1">
    <location>
        <begin position="406"/>
        <end position="422"/>
    </location>
</feature>
<sequence>MEKKMVAEDNPFVRFKNHIDANVRRGLDVLFGSSVAPPTPSTSPSSTSSSVLVASNTDSNNGTPTSGQQKQASSVSASPPSPSSRFKMSDTSSNRASNANTSDQHSTSPTSPTTTSATISTSTIDDVHNWAVQSPYSPLNLQHLSQPTPNSVPRAWEGHFTFRDAFEDLLVAGSGKPLPSTREIMHRKVWGGNDHFSHRGMHVANWVNALGTLGLWDAYFRLEMASRRDWRDRDERDRFQRRLRFRETAPFASVSLPGLRVGVEGWSREEDRERDEGARGHFDAKGVWNGAWRVVKDREGRWEAADGEDRGGGDADVEDELYKANWSDFDAASSHREGSGSDGKRTDSGAVEPVDVTTGLRKPAAPEVTTTVYADGSRHVRKTERIERDGRTEVSTTERFFDAQGNLLSESRGTSKSQTWSGSIPGAGAEASFSWSWNKSNVERGSNSERDDDENRRWGDRKDEKGGWFWNR</sequence>
<feature type="compositionally biased region" description="Basic and acidic residues" evidence="1">
    <location>
        <begin position="17"/>
        <end position="27"/>
    </location>
</feature>
<feature type="region of interest" description="Disordered" evidence="1">
    <location>
        <begin position="1"/>
        <end position="118"/>
    </location>
</feature>
<keyword evidence="3" id="KW-1185">Reference proteome</keyword>
<evidence type="ECO:0000313" key="3">
    <source>
        <dbReference type="Proteomes" id="UP000286045"/>
    </source>
</evidence>
<evidence type="ECO:0000256" key="1">
    <source>
        <dbReference type="SAM" id="MobiDB-lite"/>
    </source>
</evidence>
<name>A0A439CVS8_9PEZI</name>
<gene>
    <name evidence="2" type="ORF">EKO27_g8841</name>
</gene>
<feature type="compositionally biased region" description="Low complexity" evidence="1">
    <location>
        <begin position="42"/>
        <end position="55"/>
    </location>
</feature>
<feature type="compositionally biased region" description="Polar residues" evidence="1">
    <location>
        <begin position="433"/>
        <end position="445"/>
    </location>
</feature>
<dbReference type="EMBL" id="RYZI01000351">
    <property type="protein sequence ID" value="RWA06272.1"/>
    <property type="molecule type" value="Genomic_DNA"/>
</dbReference>
<dbReference type="STRING" id="363999.A0A439CVS8"/>
<feature type="compositionally biased region" description="Basic and acidic residues" evidence="1">
    <location>
        <begin position="446"/>
        <end position="466"/>
    </location>
</feature>
<dbReference type="AlphaFoldDB" id="A0A439CVS8"/>
<accession>A0A439CVS8</accession>
<feature type="compositionally biased region" description="Polar residues" evidence="1">
    <location>
        <begin position="56"/>
        <end position="71"/>
    </location>
</feature>
<feature type="region of interest" description="Disordered" evidence="1">
    <location>
        <begin position="328"/>
        <end position="380"/>
    </location>
</feature>
<protein>
    <submittedName>
        <fullName evidence="2">Uncharacterized protein</fullName>
    </submittedName>
</protein>
<feature type="compositionally biased region" description="Basic and acidic residues" evidence="1">
    <location>
        <begin position="333"/>
        <end position="347"/>
    </location>
</feature>
<proteinExistence type="predicted"/>
<evidence type="ECO:0000313" key="2">
    <source>
        <dbReference type="EMBL" id="RWA06272.1"/>
    </source>
</evidence>
<comment type="caution">
    <text evidence="2">The sequence shown here is derived from an EMBL/GenBank/DDBJ whole genome shotgun (WGS) entry which is preliminary data.</text>
</comment>
<reference evidence="2 3" key="1">
    <citation type="submission" date="2018-12" db="EMBL/GenBank/DDBJ databases">
        <title>Draft genome sequence of Xylaria grammica IHI A82.</title>
        <authorList>
            <person name="Buettner E."/>
            <person name="Kellner H."/>
        </authorList>
    </citation>
    <scope>NUCLEOTIDE SEQUENCE [LARGE SCALE GENOMIC DNA]</scope>
    <source>
        <strain evidence="2 3">IHI A82</strain>
    </source>
</reference>
<feature type="compositionally biased region" description="Low complexity" evidence="1">
    <location>
        <begin position="89"/>
        <end position="118"/>
    </location>
</feature>
<feature type="region of interest" description="Disordered" evidence="1">
    <location>
        <begin position="405"/>
        <end position="472"/>
    </location>
</feature>